<evidence type="ECO:0000256" key="10">
    <source>
        <dbReference type="ARBA" id="ARBA00023304"/>
    </source>
</evidence>
<dbReference type="EC" id="2.6.1.42" evidence="7"/>
<comment type="pathway">
    <text evidence="5">Amino-acid biosynthesis; L-leucine biosynthesis; L-leucine from 3-methyl-2-oxobutanoate: step 4/4.</text>
</comment>
<dbReference type="SUPFAM" id="SSF56752">
    <property type="entry name" value="D-aminoacid aminotransferase-like PLP-dependent enzymes"/>
    <property type="match status" value="1"/>
</dbReference>
<organism evidence="16 17">
    <name type="scientific">Sandarakinorhabdus glacialis</name>
    <dbReference type="NCBI Taxonomy" id="1614636"/>
    <lineage>
        <taxon>Bacteria</taxon>
        <taxon>Pseudomonadati</taxon>
        <taxon>Pseudomonadota</taxon>
        <taxon>Alphaproteobacteria</taxon>
        <taxon>Sphingomonadales</taxon>
        <taxon>Sphingosinicellaceae</taxon>
        <taxon>Sandarakinorhabdus</taxon>
    </lineage>
</organism>
<keyword evidence="17" id="KW-1185">Reference proteome</keyword>
<evidence type="ECO:0000256" key="3">
    <source>
        <dbReference type="ARBA" id="ARBA00004824"/>
    </source>
</evidence>
<keyword evidence="9 15" id="KW-0663">Pyridoxal phosphate</keyword>
<keyword evidence="10" id="KW-0100">Branched-chain amino acid biosynthesis</keyword>
<dbReference type="GO" id="GO:0004084">
    <property type="term" value="F:branched-chain-amino-acid transaminase activity"/>
    <property type="evidence" value="ECO:0007669"/>
    <property type="project" value="UniProtKB-EC"/>
</dbReference>
<comment type="catalytic activity">
    <reaction evidence="12">
        <text>L-isoleucine + 2-oxoglutarate = (S)-3-methyl-2-oxopentanoate + L-glutamate</text>
        <dbReference type="Rhea" id="RHEA:24801"/>
        <dbReference type="ChEBI" id="CHEBI:16810"/>
        <dbReference type="ChEBI" id="CHEBI:29985"/>
        <dbReference type="ChEBI" id="CHEBI:35146"/>
        <dbReference type="ChEBI" id="CHEBI:58045"/>
        <dbReference type="EC" id="2.6.1.42"/>
    </reaction>
</comment>
<evidence type="ECO:0000256" key="9">
    <source>
        <dbReference type="ARBA" id="ARBA00022898"/>
    </source>
</evidence>
<comment type="pathway">
    <text evidence="4">Amino-acid biosynthesis; L-valine biosynthesis; L-valine from pyruvate: step 4/4.</text>
</comment>
<sequence>MPQLAYVDGRLTPLRDAHVHVEDRGLQFADALYEVTAVLNGKMLDWPHHIARLRRNCAALFIDFAMSDAALTLQARRLIAVNGQADALLYLQLSRGTAKRDHGFPANPRPTLVMTVRRFDFHQRTAQQKTGVKVITVNDMRWRRVDMKTTGLLANVLAKQDARAAGAFEAWLVAPDNTVREGGSTNAYIVKAGRLITHPLSESILPGIARATLLRLAREAQIPIDERPFSLAEALAADEALLTSTTAPLLPVVRIDENAIGTGSPGPMASRLAALVSAEITAQTGWRP</sequence>
<comment type="cofactor">
    <cofactor evidence="1 15">
        <name>pyridoxal 5'-phosphate</name>
        <dbReference type="ChEBI" id="CHEBI:597326"/>
    </cofactor>
</comment>
<dbReference type="Pfam" id="PF01063">
    <property type="entry name" value="Aminotran_4"/>
    <property type="match status" value="1"/>
</dbReference>
<protein>
    <recommendedName>
        <fullName evidence="8">Probable branched-chain-amino-acid aminotransferase</fullName>
        <ecNumber evidence="7">2.6.1.42</ecNumber>
    </recommendedName>
</protein>
<evidence type="ECO:0000256" key="12">
    <source>
        <dbReference type="ARBA" id="ARBA00048798"/>
    </source>
</evidence>
<keyword evidence="10" id="KW-0028">Amino-acid biosynthesis</keyword>
<dbReference type="PANTHER" id="PTHR42743">
    <property type="entry name" value="AMINO-ACID AMINOTRANSFERASE"/>
    <property type="match status" value="1"/>
</dbReference>
<dbReference type="GO" id="GO:0009082">
    <property type="term" value="P:branched-chain amino acid biosynthetic process"/>
    <property type="evidence" value="ECO:0007669"/>
    <property type="project" value="UniProtKB-KW"/>
</dbReference>
<accession>A0A917E7K9</accession>
<dbReference type="Gene3D" id="3.30.470.10">
    <property type="match status" value="1"/>
</dbReference>
<proteinExistence type="inferred from homology"/>
<evidence type="ECO:0000256" key="14">
    <source>
        <dbReference type="RuleBase" id="RU004106"/>
    </source>
</evidence>
<evidence type="ECO:0000256" key="4">
    <source>
        <dbReference type="ARBA" id="ARBA00004931"/>
    </source>
</evidence>
<dbReference type="NCBIfam" id="NF005209">
    <property type="entry name" value="PRK06680.1"/>
    <property type="match status" value="1"/>
</dbReference>
<dbReference type="InterPro" id="IPR043131">
    <property type="entry name" value="BCAT-like_N"/>
</dbReference>
<comment type="caution">
    <text evidence="16">The sequence shown here is derived from an EMBL/GenBank/DDBJ whole genome shotgun (WGS) entry which is preliminary data.</text>
</comment>
<dbReference type="InterPro" id="IPR001544">
    <property type="entry name" value="Aminotrans_IV"/>
</dbReference>
<dbReference type="Gene3D" id="3.20.10.10">
    <property type="entry name" value="D-amino Acid Aminotransferase, subunit A, domain 2"/>
    <property type="match status" value="1"/>
</dbReference>
<evidence type="ECO:0000256" key="2">
    <source>
        <dbReference type="ARBA" id="ARBA00003109"/>
    </source>
</evidence>
<reference evidence="16" key="2">
    <citation type="submission" date="2020-09" db="EMBL/GenBank/DDBJ databases">
        <authorList>
            <person name="Sun Q."/>
            <person name="Zhou Y."/>
        </authorList>
    </citation>
    <scope>NUCLEOTIDE SEQUENCE</scope>
    <source>
        <strain evidence="16">CGMCC 1.15519</strain>
    </source>
</reference>
<evidence type="ECO:0000256" key="5">
    <source>
        <dbReference type="ARBA" id="ARBA00005072"/>
    </source>
</evidence>
<dbReference type="RefSeq" id="WP_188762607.1">
    <property type="nucleotide sequence ID" value="NZ_BMJM01000005.1"/>
</dbReference>
<evidence type="ECO:0000256" key="15">
    <source>
        <dbReference type="RuleBase" id="RU004516"/>
    </source>
</evidence>
<dbReference type="Proteomes" id="UP000635071">
    <property type="component" value="Unassembled WGS sequence"/>
</dbReference>
<dbReference type="EMBL" id="BMJM01000005">
    <property type="protein sequence ID" value="GGE12075.1"/>
    <property type="molecule type" value="Genomic_DNA"/>
</dbReference>
<evidence type="ECO:0000256" key="8">
    <source>
        <dbReference type="ARBA" id="ARBA00014472"/>
    </source>
</evidence>
<dbReference type="InterPro" id="IPR050571">
    <property type="entry name" value="Class-IV_PLP-Dep_Aminotrnsfr"/>
</dbReference>
<gene>
    <name evidence="16" type="ORF">GCM10011529_18020</name>
</gene>
<comment type="pathway">
    <text evidence="3">Amino-acid biosynthesis; L-isoleucine biosynthesis; L-isoleucine from 2-oxobutanoate: step 4/4.</text>
</comment>
<dbReference type="FunFam" id="3.20.10.10:FF:000002">
    <property type="entry name" value="D-alanine aminotransferase"/>
    <property type="match status" value="1"/>
</dbReference>
<dbReference type="InterPro" id="IPR043132">
    <property type="entry name" value="BCAT-like_C"/>
</dbReference>
<reference evidence="16" key="1">
    <citation type="journal article" date="2014" name="Int. J. Syst. Evol. Microbiol.">
        <title>Complete genome sequence of Corynebacterium casei LMG S-19264T (=DSM 44701T), isolated from a smear-ripened cheese.</title>
        <authorList>
            <consortium name="US DOE Joint Genome Institute (JGI-PGF)"/>
            <person name="Walter F."/>
            <person name="Albersmeier A."/>
            <person name="Kalinowski J."/>
            <person name="Ruckert C."/>
        </authorList>
    </citation>
    <scope>NUCLEOTIDE SEQUENCE</scope>
    <source>
        <strain evidence="16">CGMCC 1.15519</strain>
    </source>
</reference>
<comment type="catalytic activity">
    <reaction evidence="11">
        <text>L-valine + 2-oxoglutarate = 3-methyl-2-oxobutanoate + L-glutamate</text>
        <dbReference type="Rhea" id="RHEA:24813"/>
        <dbReference type="ChEBI" id="CHEBI:11851"/>
        <dbReference type="ChEBI" id="CHEBI:16810"/>
        <dbReference type="ChEBI" id="CHEBI:29985"/>
        <dbReference type="ChEBI" id="CHEBI:57762"/>
        <dbReference type="EC" id="2.6.1.42"/>
    </reaction>
</comment>
<dbReference type="PANTHER" id="PTHR42743:SF11">
    <property type="entry name" value="AMINODEOXYCHORISMATE LYASE"/>
    <property type="match status" value="1"/>
</dbReference>
<dbReference type="GO" id="GO:0008652">
    <property type="term" value="P:amino acid biosynthetic process"/>
    <property type="evidence" value="ECO:0007669"/>
    <property type="project" value="UniProtKB-ARBA"/>
</dbReference>
<comment type="function">
    <text evidence="2">Acts on leucine, isoleucine and valine.</text>
</comment>
<evidence type="ECO:0000256" key="13">
    <source>
        <dbReference type="ARBA" id="ARBA00049229"/>
    </source>
</evidence>
<dbReference type="AlphaFoldDB" id="A0A917E7K9"/>
<dbReference type="PROSITE" id="PS00770">
    <property type="entry name" value="AA_TRANSFER_CLASS_4"/>
    <property type="match status" value="1"/>
</dbReference>
<evidence type="ECO:0000256" key="7">
    <source>
        <dbReference type="ARBA" id="ARBA00013053"/>
    </source>
</evidence>
<dbReference type="InterPro" id="IPR018300">
    <property type="entry name" value="Aminotrans_IV_CS"/>
</dbReference>
<evidence type="ECO:0000313" key="16">
    <source>
        <dbReference type="EMBL" id="GGE12075.1"/>
    </source>
</evidence>
<evidence type="ECO:0000313" key="17">
    <source>
        <dbReference type="Proteomes" id="UP000635071"/>
    </source>
</evidence>
<comment type="catalytic activity">
    <reaction evidence="13">
        <text>L-leucine + 2-oxoglutarate = 4-methyl-2-oxopentanoate + L-glutamate</text>
        <dbReference type="Rhea" id="RHEA:18321"/>
        <dbReference type="ChEBI" id="CHEBI:16810"/>
        <dbReference type="ChEBI" id="CHEBI:17865"/>
        <dbReference type="ChEBI" id="CHEBI:29985"/>
        <dbReference type="ChEBI" id="CHEBI:57427"/>
        <dbReference type="EC" id="2.6.1.42"/>
    </reaction>
</comment>
<dbReference type="InterPro" id="IPR036038">
    <property type="entry name" value="Aminotransferase-like"/>
</dbReference>
<evidence type="ECO:0000256" key="1">
    <source>
        <dbReference type="ARBA" id="ARBA00001933"/>
    </source>
</evidence>
<evidence type="ECO:0000256" key="6">
    <source>
        <dbReference type="ARBA" id="ARBA00009320"/>
    </source>
</evidence>
<dbReference type="GO" id="GO:0005829">
    <property type="term" value="C:cytosol"/>
    <property type="evidence" value="ECO:0007669"/>
    <property type="project" value="TreeGrafter"/>
</dbReference>
<comment type="similarity">
    <text evidence="6 14">Belongs to the class-IV pyridoxal-phosphate-dependent aminotransferase family.</text>
</comment>
<name>A0A917E7K9_9SPHN</name>
<evidence type="ECO:0000256" key="11">
    <source>
        <dbReference type="ARBA" id="ARBA00048212"/>
    </source>
</evidence>